<keyword evidence="4 7" id="KW-0547">Nucleotide-binding</keyword>
<dbReference type="PROSITE" id="PS00107">
    <property type="entry name" value="PROTEIN_KINASE_ATP"/>
    <property type="match status" value="1"/>
</dbReference>
<feature type="region of interest" description="Disordered" evidence="8">
    <location>
        <begin position="499"/>
        <end position="525"/>
    </location>
</feature>
<evidence type="ECO:0000313" key="11">
    <source>
        <dbReference type="RefSeq" id="XP_052743461.1"/>
    </source>
</evidence>
<evidence type="ECO:0000256" key="3">
    <source>
        <dbReference type="ARBA" id="ARBA00022679"/>
    </source>
</evidence>
<dbReference type="Proteomes" id="UP001652582">
    <property type="component" value="Chromosome 19"/>
</dbReference>
<proteinExistence type="inferred from homology"/>
<sequence>MRDRRLSPSTPRSRAMDKYEQLAVVGEGSYGVVLKCRRRDTGQLVAIKKFLETEDDAAVKKMALREIRMLKKLRHDHLVNMIEVFRRKRRFYLVFEYLDHTLLDELESSPGGLGEDTAKKHLYQLLKGIEYCHQNSIIHRDVKPENVLVSNNGIVKLCDLGFARALAAPGEPYTEYVATRWYRAPELLVAEHRYGPEVDIWAIGCLFAEMLTGDPLFPGDSDIDQLALIIKIVGKLAPRHQHVVSRLSGGAALAAGGATARGALPGAAHARELLAACLRTEPRARPSASALLRHKYFILDGFTENFIAELRKKLGKDIQTPPPQHGAARVAGKPRQQWTLNIVSDYNRSRTSSTAGESLIDYNYNPGAEIQMETTSMERRSQQQMTTQHADETYIIGNSNMTAPSSSTTCASVAPMGADATLTGASASMTGAVAPVTGANATVTGARPALPRSLARAIEQTFNTFPVPGNTYPRTPYIKKVNSKLVLEDELVRGRVATKKATKKTPPDFSLPYVPGASNSPMKKAKKPVASNLGTKSYDYWDSNITPNSRTPTNLPYM</sequence>
<evidence type="ECO:0000256" key="2">
    <source>
        <dbReference type="ARBA" id="ARBA00022527"/>
    </source>
</evidence>
<dbReference type="Gene3D" id="3.30.200.20">
    <property type="entry name" value="Phosphorylase Kinase, domain 1"/>
    <property type="match status" value="1"/>
</dbReference>
<dbReference type="InterPro" id="IPR008271">
    <property type="entry name" value="Ser/Thr_kinase_AS"/>
</dbReference>
<dbReference type="InterPro" id="IPR017441">
    <property type="entry name" value="Protein_kinase_ATP_BS"/>
</dbReference>
<evidence type="ECO:0000256" key="7">
    <source>
        <dbReference type="PROSITE-ProRule" id="PRU10141"/>
    </source>
</evidence>
<feature type="binding site" evidence="7">
    <location>
        <position position="49"/>
    </location>
    <ligand>
        <name>ATP</name>
        <dbReference type="ChEBI" id="CHEBI:30616"/>
    </ligand>
</feature>
<dbReference type="RefSeq" id="XP_052743461.1">
    <property type="nucleotide sequence ID" value="XM_052887501.1"/>
</dbReference>
<dbReference type="Pfam" id="PF00069">
    <property type="entry name" value="Pkinase"/>
    <property type="match status" value="1"/>
</dbReference>
<dbReference type="Gene3D" id="1.10.510.10">
    <property type="entry name" value="Transferase(Phosphotransferase) domain 1"/>
    <property type="match status" value="1"/>
</dbReference>
<dbReference type="InterPro" id="IPR050108">
    <property type="entry name" value="CDK"/>
</dbReference>
<evidence type="ECO:0000259" key="9">
    <source>
        <dbReference type="PROSITE" id="PS50011"/>
    </source>
</evidence>
<dbReference type="InterPro" id="IPR011009">
    <property type="entry name" value="Kinase-like_dom_sf"/>
</dbReference>
<organism evidence="10 11">
    <name type="scientific">Bicyclus anynana</name>
    <name type="common">Squinting bush brown butterfly</name>
    <dbReference type="NCBI Taxonomy" id="110368"/>
    <lineage>
        <taxon>Eukaryota</taxon>
        <taxon>Metazoa</taxon>
        <taxon>Ecdysozoa</taxon>
        <taxon>Arthropoda</taxon>
        <taxon>Hexapoda</taxon>
        <taxon>Insecta</taxon>
        <taxon>Pterygota</taxon>
        <taxon>Neoptera</taxon>
        <taxon>Endopterygota</taxon>
        <taxon>Lepidoptera</taxon>
        <taxon>Glossata</taxon>
        <taxon>Ditrysia</taxon>
        <taxon>Papilionoidea</taxon>
        <taxon>Nymphalidae</taxon>
        <taxon>Satyrinae</taxon>
        <taxon>Satyrini</taxon>
        <taxon>Mycalesina</taxon>
        <taxon>Bicyclus</taxon>
    </lineage>
</organism>
<dbReference type="GeneID" id="112054658"/>
<evidence type="ECO:0000256" key="5">
    <source>
        <dbReference type="ARBA" id="ARBA00022777"/>
    </source>
</evidence>
<evidence type="ECO:0000256" key="8">
    <source>
        <dbReference type="SAM" id="MobiDB-lite"/>
    </source>
</evidence>
<dbReference type="SUPFAM" id="SSF56112">
    <property type="entry name" value="Protein kinase-like (PK-like)"/>
    <property type="match status" value="1"/>
</dbReference>
<evidence type="ECO:0000256" key="1">
    <source>
        <dbReference type="ARBA" id="ARBA00006485"/>
    </source>
</evidence>
<keyword evidence="5" id="KW-0418">Kinase</keyword>
<keyword evidence="3" id="KW-0808">Transferase</keyword>
<gene>
    <name evidence="11" type="primary">LOC112054658</name>
</gene>
<dbReference type="PROSITE" id="PS50011">
    <property type="entry name" value="PROTEIN_KINASE_DOM"/>
    <property type="match status" value="1"/>
</dbReference>
<keyword evidence="10" id="KW-1185">Reference proteome</keyword>
<name>A0ABM3LWP6_BICAN</name>
<keyword evidence="2" id="KW-0723">Serine/threonine-protein kinase</keyword>
<evidence type="ECO:0000256" key="4">
    <source>
        <dbReference type="ARBA" id="ARBA00022741"/>
    </source>
</evidence>
<dbReference type="InterPro" id="IPR000719">
    <property type="entry name" value="Prot_kinase_dom"/>
</dbReference>
<comment type="similarity">
    <text evidence="1">Belongs to the protein kinase superfamily. CMGC Ser/Thr protein kinase family. CDC2/CDKX subfamily.</text>
</comment>
<feature type="domain" description="Protein kinase" evidence="9">
    <location>
        <begin position="19"/>
        <end position="297"/>
    </location>
</feature>
<keyword evidence="6 7" id="KW-0067">ATP-binding</keyword>
<evidence type="ECO:0000313" key="10">
    <source>
        <dbReference type="Proteomes" id="UP001652582"/>
    </source>
</evidence>
<dbReference type="SMART" id="SM00220">
    <property type="entry name" value="S_TKc"/>
    <property type="match status" value="1"/>
</dbReference>
<evidence type="ECO:0000256" key="6">
    <source>
        <dbReference type="ARBA" id="ARBA00022840"/>
    </source>
</evidence>
<protein>
    <submittedName>
        <fullName evidence="11">Cyclin-dependent kinase-like 1</fullName>
    </submittedName>
</protein>
<accession>A0ABM3LWP6</accession>
<dbReference type="PANTHER" id="PTHR24056:SF400">
    <property type="entry name" value="KINASE, PUTATIVE-RELATED"/>
    <property type="match status" value="1"/>
</dbReference>
<dbReference type="PROSITE" id="PS00108">
    <property type="entry name" value="PROTEIN_KINASE_ST"/>
    <property type="match status" value="1"/>
</dbReference>
<reference evidence="11" key="1">
    <citation type="submission" date="2025-08" db="UniProtKB">
        <authorList>
            <consortium name="RefSeq"/>
        </authorList>
    </citation>
    <scope>IDENTIFICATION</scope>
</reference>
<dbReference type="PANTHER" id="PTHR24056">
    <property type="entry name" value="CELL DIVISION PROTEIN KINASE"/>
    <property type="match status" value="1"/>
</dbReference>